<keyword evidence="3" id="KW-1185">Reference proteome</keyword>
<dbReference type="AlphaFoldDB" id="A0A919JLR8"/>
<dbReference type="EMBL" id="BOMQ01000060">
    <property type="protein sequence ID" value="GIE51555.1"/>
    <property type="molecule type" value="Genomic_DNA"/>
</dbReference>
<evidence type="ECO:0000313" key="2">
    <source>
        <dbReference type="EMBL" id="GIE51555.1"/>
    </source>
</evidence>
<gene>
    <name evidence="2" type="ORF">Ani05nite_50890</name>
</gene>
<protein>
    <submittedName>
        <fullName evidence="2">Uncharacterized protein</fullName>
    </submittedName>
</protein>
<evidence type="ECO:0000313" key="3">
    <source>
        <dbReference type="Proteomes" id="UP000647172"/>
    </source>
</evidence>
<organism evidence="2 3">
    <name type="scientific">Actinoplanes nipponensis</name>
    <dbReference type="NCBI Taxonomy" id="135950"/>
    <lineage>
        <taxon>Bacteria</taxon>
        <taxon>Bacillati</taxon>
        <taxon>Actinomycetota</taxon>
        <taxon>Actinomycetes</taxon>
        <taxon>Micromonosporales</taxon>
        <taxon>Micromonosporaceae</taxon>
        <taxon>Actinoplanes</taxon>
    </lineage>
</organism>
<sequence length="76" mass="8393">MRGLPCRQGLPTPCLPPWSPDGFRDIEVCVGDGEQRRGDRQDEHDGQIRPGFDDSGFRVLTGVCGVQHQTLFSPAK</sequence>
<proteinExistence type="predicted"/>
<feature type="region of interest" description="Disordered" evidence="1">
    <location>
        <begin position="31"/>
        <end position="53"/>
    </location>
</feature>
<evidence type="ECO:0000256" key="1">
    <source>
        <dbReference type="SAM" id="MobiDB-lite"/>
    </source>
</evidence>
<dbReference type="Proteomes" id="UP000647172">
    <property type="component" value="Unassembled WGS sequence"/>
</dbReference>
<accession>A0A919JLR8</accession>
<reference evidence="2" key="1">
    <citation type="submission" date="2021-01" db="EMBL/GenBank/DDBJ databases">
        <title>Whole genome shotgun sequence of Actinoplanes nipponensis NBRC 14063.</title>
        <authorList>
            <person name="Komaki H."/>
            <person name="Tamura T."/>
        </authorList>
    </citation>
    <scope>NUCLEOTIDE SEQUENCE</scope>
    <source>
        <strain evidence="2">NBRC 14063</strain>
    </source>
</reference>
<comment type="caution">
    <text evidence="2">The sequence shown here is derived from an EMBL/GenBank/DDBJ whole genome shotgun (WGS) entry which is preliminary data.</text>
</comment>
<name>A0A919JLR8_9ACTN</name>